<proteinExistence type="predicted"/>
<dbReference type="Proteomes" id="UP000828941">
    <property type="component" value="Chromosome 10"/>
</dbReference>
<reference evidence="1 2" key="1">
    <citation type="journal article" date="2022" name="DNA Res.">
        <title>Chromosomal-level genome assembly of the orchid tree Bauhinia variegata (Leguminosae; Cercidoideae) supports the allotetraploid origin hypothesis of Bauhinia.</title>
        <authorList>
            <person name="Zhong Y."/>
            <person name="Chen Y."/>
            <person name="Zheng D."/>
            <person name="Pang J."/>
            <person name="Liu Y."/>
            <person name="Luo S."/>
            <person name="Meng S."/>
            <person name="Qian L."/>
            <person name="Wei D."/>
            <person name="Dai S."/>
            <person name="Zhou R."/>
        </authorList>
    </citation>
    <scope>NUCLEOTIDE SEQUENCE [LARGE SCALE GENOMIC DNA]</scope>
    <source>
        <strain evidence="1">BV-YZ2020</strain>
    </source>
</reference>
<gene>
    <name evidence="1" type="ORF">L6164_025248</name>
</gene>
<evidence type="ECO:0000313" key="1">
    <source>
        <dbReference type="EMBL" id="KAI4317376.1"/>
    </source>
</evidence>
<name>A0ACB9M0D0_BAUVA</name>
<keyword evidence="2" id="KW-1185">Reference proteome</keyword>
<sequence length="398" mass="42856">MKSLFAVLFMLMVASPCLCSRIMADDQNRHFDVVKYGAKGDGQNDDSQAFLKVWHDVCGAKGSPILLIPKGKTFLLHPIVFNGACKSESINVQLQGDLVTPKSVDAWKWPDNSKDAWIKFSDINGLVVNGGGKIDGQGASLWKCSSNGDCHRPTALHFHKCQNLQLSNLTHINSPRNHISINSCNGSHISNLHIFAPEDSPNTDGIDISASSNIIIEKLEVRTGDDCIAINSGSSFINITDVACGPGHGISIGSLGKNGTNATVEEIYIRNCSFNGTQNGVRIKTWEGGSGYARKITFEDIHLLAADNPVIIDQHYDPLTAATNSTVKVSDITYRKVRGTSAVEEAIKLNCDNSIGCTNIVLHDINITSSVPGMNTYASCNNAHGTFSSSTPKIPCLL</sequence>
<protein>
    <submittedName>
        <fullName evidence="1">Uncharacterized protein</fullName>
    </submittedName>
</protein>
<evidence type="ECO:0000313" key="2">
    <source>
        <dbReference type="Proteomes" id="UP000828941"/>
    </source>
</evidence>
<comment type="caution">
    <text evidence="1">The sequence shown here is derived from an EMBL/GenBank/DDBJ whole genome shotgun (WGS) entry which is preliminary data.</text>
</comment>
<accession>A0ACB9M0D0</accession>
<dbReference type="EMBL" id="CM039435">
    <property type="protein sequence ID" value="KAI4317376.1"/>
    <property type="molecule type" value="Genomic_DNA"/>
</dbReference>
<organism evidence="1 2">
    <name type="scientific">Bauhinia variegata</name>
    <name type="common">Purple orchid tree</name>
    <name type="synonym">Phanera variegata</name>
    <dbReference type="NCBI Taxonomy" id="167791"/>
    <lineage>
        <taxon>Eukaryota</taxon>
        <taxon>Viridiplantae</taxon>
        <taxon>Streptophyta</taxon>
        <taxon>Embryophyta</taxon>
        <taxon>Tracheophyta</taxon>
        <taxon>Spermatophyta</taxon>
        <taxon>Magnoliopsida</taxon>
        <taxon>eudicotyledons</taxon>
        <taxon>Gunneridae</taxon>
        <taxon>Pentapetalae</taxon>
        <taxon>rosids</taxon>
        <taxon>fabids</taxon>
        <taxon>Fabales</taxon>
        <taxon>Fabaceae</taxon>
        <taxon>Cercidoideae</taxon>
        <taxon>Cercideae</taxon>
        <taxon>Bauhiniinae</taxon>
        <taxon>Bauhinia</taxon>
    </lineage>
</organism>